<sequence length="210" mass="23446">ILEYAETADGGIRRFWQPPQILPIRPFSIIAGALYGHSNAVPETYLLFNGTSDGVFDGIPVADKLPINAKAVLAYRTFGKRENLKNHDEYYVEGNISASTNDLGFTLRYDFGGFTQEILKEIDGTDNTILLESLDATSLGQQPLGTQPLGGSVQEPPSLARFRVYFEIPKEDYHELQEIFESNGVDQIWEVLATGGNVKFSRRRNTTNRL</sequence>
<protein>
    <submittedName>
        <fullName evidence="1">Uncharacterized protein</fullName>
    </submittedName>
</protein>
<accession>A0A0F8ZWT5</accession>
<proteinExistence type="predicted"/>
<reference evidence="1" key="1">
    <citation type="journal article" date="2015" name="Nature">
        <title>Complex archaea that bridge the gap between prokaryotes and eukaryotes.</title>
        <authorList>
            <person name="Spang A."/>
            <person name="Saw J.H."/>
            <person name="Jorgensen S.L."/>
            <person name="Zaremba-Niedzwiedzka K."/>
            <person name="Martijn J."/>
            <person name="Lind A.E."/>
            <person name="van Eijk R."/>
            <person name="Schleper C."/>
            <person name="Guy L."/>
            <person name="Ettema T.J."/>
        </authorList>
    </citation>
    <scope>NUCLEOTIDE SEQUENCE</scope>
</reference>
<gene>
    <name evidence="1" type="ORF">LCGC14_2919560</name>
</gene>
<comment type="caution">
    <text evidence="1">The sequence shown here is derived from an EMBL/GenBank/DDBJ whole genome shotgun (WGS) entry which is preliminary data.</text>
</comment>
<organism evidence="1">
    <name type="scientific">marine sediment metagenome</name>
    <dbReference type="NCBI Taxonomy" id="412755"/>
    <lineage>
        <taxon>unclassified sequences</taxon>
        <taxon>metagenomes</taxon>
        <taxon>ecological metagenomes</taxon>
    </lineage>
</organism>
<feature type="non-terminal residue" evidence="1">
    <location>
        <position position="1"/>
    </location>
</feature>
<evidence type="ECO:0000313" key="1">
    <source>
        <dbReference type="EMBL" id="KKK70879.1"/>
    </source>
</evidence>
<dbReference type="EMBL" id="LAZR01057983">
    <property type="protein sequence ID" value="KKK70879.1"/>
    <property type="molecule type" value="Genomic_DNA"/>
</dbReference>
<name>A0A0F8ZWT5_9ZZZZ</name>
<dbReference type="AlphaFoldDB" id="A0A0F8ZWT5"/>